<comment type="pathway">
    <text evidence="1 11">Metabolic intermediate biosynthesis; chorismate biosynthesis; chorismate from D-erythrose 4-phosphate and phosphoenolpyruvate: step 5/7.</text>
</comment>
<dbReference type="GO" id="GO:0005524">
    <property type="term" value="F:ATP binding"/>
    <property type="evidence" value="ECO:0007669"/>
    <property type="project" value="UniProtKB-UniRule"/>
</dbReference>
<dbReference type="GO" id="GO:0000287">
    <property type="term" value="F:magnesium ion binding"/>
    <property type="evidence" value="ECO:0007669"/>
    <property type="project" value="UniProtKB-UniRule"/>
</dbReference>
<feature type="binding site" evidence="11">
    <location>
        <begin position="13"/>
        <end position="18"/>
    </location>
    <ligand>
        <name>ATP</name>
        <dbReference type="ChEBI" id="CHEBI:30616"/>
    </ligand>
</feature>
<dbReference type="CDD" id="cd00464">
    <property type="entry name" value="SK"/>
    <property type="match status" value="1"/>
</dbReference>
<evidence type="ECO:0000256" key="8">
    <source>
        <dbReference type="ARBA" id="ARBA00022840"/>
    </source>
</evidence>
<evidence type="ECO:0000256" key="3">
    <source>
        <dbReference type="ARBA" id="ARBA00012154"/>
    </source>
</evidence>
<feature type="binding site" evidence="11">
    <location>
        <position position="81"/>
    </location>
    <ligand>
        <name>substrate</name>
    </ligand>
</feature>
<evidence type="ECO:0000256" key="5">
    <source>
        <dbReference type="ARBA" id="ARBA00022679"/>
    </source>
</evidence>
<name>A0A2A6E456_9BACL</name>
<dbReference type="InterPro" id="IPR023000">
    <property type="entry name" value="Shikimate_kinase_CS"/>
</dbReference>
<dbReference type="Proteomes" id="UP000243688">
    <property type="component" value="Unassembled WGS sequence"/>
</dbReference>
<comment type="function">
    <text evidence="11">Catalyzes the specific phosphorylation of the 3-hydroxyl group of shikimic acid using ATP as a cosubstrate.</text>
</comment>
<dbReference type="Pfam" id="PF01202">
    <property type="entry name" value="SKI"/>
    <property type="match status" value="1"/>
</dbReference>
<organism evidence="12 13">
    <name type="scientific">Candidatus Reconcilbacillus cellulovorans</name>
    <dbReference type="NCBI Taxonomy" id="1906605"/>
    <lineage>
        <taxon>Bacteria</taxon>
        <taxon>Bacillati</taxon>
        <taxon>Bacillota</taxon>
        <taxon>Bacilli</taxon>
        <taxon>Bacillales</taxon>
        <taxon>Paenibacillaceae</taxon>
        <taxon>Candidatus Reconcilbacillus</taxon>
    </lineage>
</organism>
<feature type="binding site" evidence="11">
    <location>
        <position position="119"/>
    </location>
    <ligand>
        <name>ATP</name>
        <dbReference type="ChEBI" id="CHEBI:30616"/>
    </ligand>
</feature>
<keyword evidence="11" id="KW-0479">Metal-binding</keyword>
<evidence type="ECO:0000256" key="6">
    <source>
        <dbReference type="ARBA" id="ARBA00022741"/>
    </source>
</evidence>
<keyword evidence="5 11" id="KW-0808">Transferase</keyword>
<reference evidence="12 13" key="1">
    <citation type="submission" date="2016-12" db="EMBL/GenBank/DDBJ databases">
        <title>Candidatus Reconcilibacillus cellulovorans genome.</title>
        <authorList>
            <person name="Kolinko S."/>
            <person name="Wu Y.-W."/>
            <person name="Tachea F."/>
            <person name="Denzel E."/>
            <person name="Hiras J."/>
            <person name="Baecker N."/>
            <person name="Chan L.J."/>
            <person name="Eichorst S.A."/>
            <person name="Frey D."/>
            <person name="Adams P.D."/>
            <person name="Pray T."/>
            <person name="Tanjore D."/>
            <person name="Petzold C.J."/>
            <person name="Gladden J.M."/>
            <person name="Simmons B.A."/>
            <person name="Singer S.W."/>
        </authorList>
    </citation>
    <scope>NUCLEOTIDE SEQUENCE [LARGE SCALE GENOMIC DNA]</scope>
    <source>
        <strain evidence="12">JTherm</strain>
    </source>
</reference>
<gene>
    <name evidence="11" type="primary">aroK</name>
    <name evidence="12" type="ORF">BLM47_01315</name>
</gene>
<dbReference type="InterPro" id="IPR000623">
    <property type="entry name" value="Shikimate_kinase/TSH1"/>
</dbReference>
<dbReference type="AlphaFoldDB" id="A0A2A6E456"/>
<dbReference type="SUPFAM" id="SSF52540">
    <property type="entry name" value="P-loop containing nucleoside triphosphate hydrolases"/>
    <property type="match status" value="1"/>
</dbReference>
<sequence>MSGEHIVLVGFMGTGKSTVGALLASRLGRPFVDTDRLVEETAGMSVSDIFERYGEAEFRRRESEALVRALAGEPAVVATGGGAVLSEANRRAMTGAGFVVALVADPEVLTARLGRGAGRPLLSGDVRERVFRLLEERRHAYDFADLRVDTSHLSPEQVARKILEVFWSRKGENRP</sequence>
<keyword evidence="11" id="KW-0963">Cytoplasm</keyword>
<evidence type="ECO:0000313" key="12">
    <source>
        <dbReference type="EMBL" id="PDO11763.1"/>
    </source>
</evidence>
<keyword evidence="6 11" id="KW-0547">Nucleotide-binding</keyword>
<feature type="binding site" evidence="11">
    <location>
        <position position="137"/>
    </location>
    <ligand>
        <name>substrate</name>
    </ligand>
</feature>
<evidence type="ECO:0000256" key="7">
    <source>
        <dbReference type="ARBA" id="ARBA00022777"/>
    </source>
</evidence>
<keyword evidence="11" id="KW-0460">Magnesium</keyword>
<dbReference type="GO" id="GO:0008652">
    <property type="term" value="P:amino acid biosynthetic process"/>
    <property type="evidence" value="ECO:0007669"/>
    <property type="project" value="UniProtKB-KW"/>
</dbReference>
<dbReference type="PROSITE" id="PS01128">
    <property type="entry name" value="SHIKIMATE_KINASE"/>
    <property type="match status" value="1"/>
</dbReference>
<dbReference type="GO" id="GO:0004765">
    <property type="term" value="F:shikimate kinase activity"/>
    <property type="evidence" value="ECO:0007669"/>
    <property type="project" value="UniProtKB-UniRule"/>
</dbReference>
<keyword evidence="8 11" id="KW-0067">ATP-binding</keyword>
<dbReference type="Gene3D" id="3.40.50.300">
    <property type="entry name" value="P-loop containing nucleotide triphosphate hydrolases"/>
    <property type="match status" value="1"/>
</dbReference>
<proteinExistence type="inferred from homology"/>
<feature type="binding site" evidence="11">
    <location>
        <position position="35"/>
    </location>
    <ligand>
        <name>substrate</name>
    </ligand>
</feature>
<comment type="caution">
    <text evidence="11">Lacks conserved residue(s) required for the propagation of feature annotation.</text>
</comment>
<evidence type="ECO:0000256" key="9">
    <source>
        <dbReference type="ARBA" id="ARBA00023141"/>
    </source>
</evidence>
<comment type="similarity">
    <text evidence="2 11">Belongs to the shikimate kinase family.</text>
</comment>
<dbReference type="UniPathway" id="UPA00053">
    <property type="reaction ID" value="UER00088"/>
</dbReference>
<comment type="caution">
    <text evidence="12">The sequence shown here is derived from an EMBL/GenBank/DDBJ whole genome shotgun (WGS) entry which is preliminary data.</text>
</comment>
<dbReference type="HAMAP" id="MF_00109">
    <property type="entry name" value="Shikimate_kinase"/>
    <property type="match status" value="1"/>
</dbReference>
<feature type="binding site" evidence="11">
    <location>
        <position position="17"/>
    </location>
    <ligand>
        <name>Mg(2+)</name>
        <dbReference type="ChEBI" id="CHEBI:18420"/>
    </ligand>
</feature>
<comment type="catalytic activity">
    <reaction evidence="10 11">
        <text>shikimate + ATP = 3-phosphoshikimate + ADP + H(+)</text>
        <dbReference type="Rhea" id="RHEA:13121"/>
        <dbReference type="ChEBI" id="CHEBI:15378"/>
        <dbReference type="ChEBI" id="CHEBI:30616"/>
        <dbReference type="ChEBI" id="CHEBI:36208"/>
        <dbReference type="ChEBI" id="CHEBI:145989"/>
        <dbReference type="ChEBI" id="CHEBI:456216"/>
        <dbReference type="EC" id="2.7.1.71"/>
    </reaction>
</comment>
<dbReference type="GO" id="GO:0009423">
    <property type="term" value="P:chorismate biosynthetic process"/>
    <property type="evidence" value="ECO:0007669"/>
    <property type="project" value="UniProtKB-UniRule"/>
</dbReference>
<accession>A0A2A6E456</accession>
<comment type="subcellular location">
    <subcellularLocation>
        <location evidence="11">Cytoplasm</location>
    </subcellularLocation>
</comment>
<dbReference type="GO" id="GO:0005829">
    <property type="term" value="C:cytosol"/>
    <property type="evidence" value="ECO:0007669"/>
    <property type="project" value="TreeGrafter"/>
</dbReference>
<evidence type="ECO:0000256" key="2">
    <source>
        <dbReference type="ARBA" id="ARBA00006997"/>
    </source>
</evidence>
<keyword evidence="4 11" id="KW-0028">Amino-acid biosynthesis</keyword>
<dbReference type="PRINTS" id="PR01100">
    <property type="entry name" value="SHIKIMTKNASE"/>
</dbReference>
<evidence type="ECO:0000313" key="13">
    <source>
        <dbReference type="Proteomes" id="UP000243688"/>
    </source>
</evidence>
<evidence type="ECO:0000256" key="1">
    <source>
        <dbReference type="ARBA" id="ARBA00004842"/>
    </source>
</evidence>
<dbReference type="PANTHER" id="PTHR21087:SF16">
    <property type="entry name" value="SHIKIMATE KINASE 1, CHLOROPLASTIC"/>
    <property type="match status" value="1"/>
</dbReference>
<dbReference type="PANTHER" id="PTHR21087">
    <property type="entry name" value="SHIKIMATE KINASE"/>
    <property type="match status" value="1"/>
</dbReference>
<protein>
    <recommendedName>
        <fullName evidence="3 11">Shikimate kinase</fullName>
        <shortName evidence="11">SK</shortName>
        <ecNumber evidence="3 11">2.7.1.71</ecNumber>
    </recommendedName>
</protein>
<dbReference type="EC" id="2.7.1.71" evidence="3 11"/>
<comment type="cofactor">
    <cofactor evidence="11">
        <name>Mg(2+)</name>
        <dbReference type="ChEBI" id="CHEBI:18420"/>
    </cofactor>
    <text evidence="11">Binds 1 Mg(2+) ion per subunit.</text>
</comment>
<evidence type="ECO:0000256" key="10">
    <source>
        <dbReference type="ARBA" id="ARBA00048567"/>
    </source>
</evidence>
<evidence type="ECO:0000256" key="11">
    <source>
        <dbReference type="HAMAP-Rule" id="MF_00109"/>
    </source>
</evidence>
<keyword evidence="7 11" id="KW-0418">Kinase</keyword>
<feature type="binding site" evidence="11">
    <location>
        <position position="59"/>
    </location>
    <ligand>
        <name>substrate</name>
    </ligand>
</feature>
<dbReference type="GO" id="GO:0009073">
    <property type="term" value="P:aromatic amino acid family biosynthetic process"/>
    <property type="evidence" value="ECO:0007669"/>
    <property type="project" value="UniProtKB-KW"/>
</dbReference>
<dbReference type="InterPro" id="IPR027417">
    <property type="entry name" value="P-loop_NTPase"/>
</dbReference>
<dbReference type="InterPro" id="IPR031322">
    <property type="entry name" value="Shikimate/glucono_kinase"/>
</dbReference>
<comment type="subunit">
    <text evidence="11">Monomer.</text>
</comment>
<evidence type="ECO:0000256" key="4">
    <source>
        <dbReference type="ARBA" id="ARBA00022605"/>
    </source>
</evidence>
<dbReference type="EMBL" id="MOXJ01000001">
    <property type="protein sequence ID" value="PDO11763.1"/>
    <property type="molecule type" value="Genomic_DNA"/>
</dbReference>
<keyword evidence="9 11" id="KW-0057">Aromatic amino acid biosynthesis</keyword>